<protein>
    <recommendedName>
        <fullName evidence="5">Succinylglutamate desuccinylase/Aspartoacylase catalytic domain-containing protein</fullName>
    </recommendedName>
</protein>
<dbReference type="AlphaFoldDB" id="A0A4P6P8B1"/>
<proteinExistence type="predicted"/>
<evidence type="ECO:0000259" key="5">
    <source>
        <dbReference type="Pfam" id="PF24827"/>
    </source>
</evidence>
<dbReference type="PANTHER" id="PTHR15162:SF7">
    <property type="entry name" value="SUCCINYLGLUTAMATE DESUCCINYLASE"/>
    <property type="match status" value="1"/>
</dbReference>
<organism evidence="6 7">
    <name type="scientific">Litorilituus sediminis</name>
    <dbReference type="NCBI Taxonomy" id="718192"/>
    <lineage>
        <taxon>Bacteria</taxon>
        <taxon>Pseudomonadati</taxon>
        <taxon>Pseudomonadota</taxon>
        <taxon>Gammaproteobacteria</taxon>
        <taxon>Alteromonadales</taxon>
        <taxon>Colwelliaceae</taxon>
        <taxon>Litorilituus</taxon>
    </lineage>
</organism>
<dbReference type="InterPro" id="IPR055438">
    <property type="entry name" value="AstE_AspA_cat"/>
</dbReference>
<reference evidence="6 7" key="1">
    <citation type="submission" date="2018-12" db="EMBL/GenBank/DDBJ databases">
        <title>Complete genome of Litorilituus sediminis.</title>
        <authorList>
            <person name="Liu A."/>
            <person name="Rong J."/>
        </authorList>
    </citation>
    <scope>NUCLEOTIDE SEQUENCE [LARGE SCALE GENOMIC DNA]</scope>
    <source>
        <strain evidence="6 7">JCM 17549</strain>
    </source>
</reference>
<dbReference type="GO" id="GO:0016788">
    <property type="term" value="F:hydrolase activity, acting on ester bonds"/>
    <property type="evidence" value="ECO:0007669"/>
    <property type="project" value="InterPro"/>
</dbReference>
<keyword evidence="7" id="KW-1185">Reference proteome</keyword>
<dbReference type="SUPFAM" id="SSF53187">
    <property type="entry name" value="Zn-dependent exopeptidases"/>
    <property type="match status" value="1"/>
</dbReference>
<keyword evidence="2" id="KW-0479">Metal-binding</keyword>
<dbReference type="GO" id="GO:0046872">
    <property type="term" value="F:metal ion binding"/>
    <property type="evidence" value="ECO:0007669"/>
    <property type="project" value="UniProtKB-KW"/>
</dbReference>
<dbReference type="Gene3D" id="3.40.630.10">
    <property type="entry name" value="Zn peptidases"/>
    <property type="match status" value="1"/>
</dbReference>
<dbReference type="RefSeq" id="WP_130604014.1">
    <property type="nucleotide sequence ID" value="NZ_CP034759.1"/>
</dbReference>
<dbReference type="EMBL" id="CP034759">
    <property type="protein sequence ID" value="QBG37348.1"/>
    <property type="molecule type" value="Genomic_DNA"/>
</dbReference>
<dbReference type="Pfam" id="PF24827">
    <property type="entry name" value="AstE_AspA_cat"/>
    <property type="match status" value="1"/>
</dbReference>
<name>A0A4P6P8B1_9GAMM</name>
<accession>A0A4P6P8B1</accession>
<evidence type="ECO:0000256" key="1">
    <source>
        <dbReference type="ARBA" id="ARBA00001947"/>
    </source>
</evidence>
<dbReference type="PANTHER" id="PTHR15162">
    <property type="entry name" value="ASPARTOACYLASE"/>
    <property type="match status" value="1"/>
</dbReference>
<comment type="cofactor">
    <cofactor evidence="1">
        <name>Zn(2+)</name>
        <dbReference type="ChEBI" id="CHEBI:29105"/>
    </cofactor>
</comment>
<evidence type="ECO:0000313" key="6">
    <source>
        <dbReference type="EMBL" id="QBG37348.1"/>
    </source>
</evidence>
<dbReference type="Proteomes" id="UP000290244">
    <property type="component" value="Chromosome"/>
</dbReference>
<feature type="domain" description="Succinylglutamate desuccinylase/Aspartoacylase catalytic" evidence="5">
    <location>
        <begin position="50"/>
        <end position="146"/>
    </location>
</feature>
<evidence type="ECO:0000256" key="4">
    <source>
        <dbReference type="ARBA" id="ARBA00022833"/>
    </source>
</evidence>
<dbReference type="GO" id="GO:0005829">
    <property type="term" value="C:cytosol"/>
    <property type="evidence" value="ECO:0007669"/>
    <property type="project" value="TreeGrafter"/>
</dbReference>
<dbReference type="InterPro" id="IPR050178">
    <property type="entry name" value="AspA/AstE_fam"/>
</dbReference>
<dbReference type="OrthoDB" id="9782876at2"/>
<evidence type="ECO:0000256" key="3">
    <source>
        <dbReference type="ARBA" id="ARBA00022801"/>
    </source>
</evidence>
<keyword evidence="4" id="KW-0862">Zinc</keyword>
<evidence type="ECO:0000256" key="2">
    <source>
        <dbReference type="ARBA" id="ARBA00022723"/>
    </source>
</evidence>
<evidence type="ECO:0000313" key="7">
    <source>
        <dbReference type="Proteomes" id="UP000290244"/>
    </source>
</evidence>
<sequence>MEINYHEISYLKDPKPLTLKADYQQFLLSLTGVTVIDITGVDTNKYRVITTLLHGNEPSGLIAIHRWLTSEHELSKPSTNLRFIICSVEAASLAPMFTHRYLPEGVDINRCFGQANKQGYYIRAQLIEKAISEVSPELVVDLHNTSGSGPAFGVSTHMDSLGLSLAGLFCDTVILSGITLGALMEQNFNCPVLTIECGGAFDEQAHQVAYQGISSLANKACILNSRHHAPVEIVYSPMRLTLNHGVELSFAQHDEGNQGVTLIENIEQFNFGSIHKGQIFAWLDNQGLANLTLKNDAGENVINEYFYLSGNRLLCAKHFRIFMATTNVDIAKTDCLFYIVDLPNSDPH</sequence>
<keyword evidence="3" id="KW-0378">Hydrolase</keyword>
<gene>
    <name evidence="6" type="ORF">EMK97_17185</name>
</gene>
<dbReference type="KEGG" id="lsd:EMK97_17185"/>